<evidence type="ECO:0000313" key="2">
    <source>
        <dbReference type="EMBL" id="KAK3371397.1"/>
    </source>
</evidence>
<evidence type="ECO:0000256" key="1">
    <source>
        <dbReference type="SAM" id="SignalP"/>
    </source>
</evidence>
<gene>
    <name evidence="2" type="ORF">B0T24DRAFT_595218</name>
</gene>
<organism evidence="2 3">
    <name type="scientific">Lasiosphaeria ovina</name>
    <dbReference type="NCBI Taxonomy" id="92902"/>
    <lineage>
        <taxon>Eukaryota</taxon>
        <taxon>Fungi</taxon>
        <taxon>Dikarya</taxon>
        <taxon>Ascomycota</taxon>
        <taxon>Pezizomycotina</taxon>
        <taxon>Sordariomycetes</taxon>
        <taxon>Sordariomycetidae</taxon>
        <taxon>Sordariales</taxon>
        <taxon>Lasiosphaeriaceae</taxon>
        <taxon>Lasiosphaeria</taxon>
    </lineage>
</organism>
<reference evidence="2" key="2">
    <citation type="submission" date="2023-06" db="EMBL/GenBank/DDBJ databases">
        <authorList>
            <consortium name="Lawrence Berkeley National Laboratory"/>
            <person name="Haridas S."/>
            <person name="Hensen N."/>
            <person name="Bonometti L."/>
            <person name="Westerberg I."/>
            <person name="Brannstrom I.O."/>
            <person name="Guillou S."/>
            <person name="Cros-Aarteil S."/>
            <person name="Calhoun S."/>
            <person name="Kuo A."/>
            <person name="Mondo S."/>
            <person name="Pangilinan J."/>
            <person name="Riley R."/>
            <person name="Labutti K."/>
            <person name="Andreopoulos B."/>
            <person name="Lipzen A."/>
            <person name="Chen C."/>
            <person name="Yanf M."/>
            <person name="Daum C."/>
            <person name="Ng V."/>
            <person name="Clum A."/>
            <person name="Steindorff A."/>
            <person name="Ohm R."/>
            <person name="Martin F."/>
            <person name="Silar P."/>
            <person name="Natvig D."/>
            <person name="Lalanne C."/>
            <person name="Gautier V."/>
            <person name="Ament-Velasquez S.L."/>
            <person name="Kruys A."/>
            <person name="Hutchinson M.I."/>
            <person name="Powell A.J."/>
            <person name="Barry K."/>
            <person name="Miller A.N."/>
            <person name="Grigoriev I.V."/>
            <person name="Debuchy R."/>
            <person name="Gladieux P."/>
            <person name="Thoren M.H."/>
            <person name="Johannesson H."/>
        </authorList>
    </citation>
    <scope>NUCLEOTIDE SEQUENCE</scope>
    <source>
        <strain evidence="2">CBS 958.72</strain>
    </source>
</reference>
<reference evidence="2" key="1">
    <citation type="journal article" date="2023" name="Mol. Phylogenet. Evol.">
        <title>Genome-scale phylogeny and comparative genomics of the fungal order Sordariales.</title>
        <authorList>
            <person name="Hensen N."/>
            <person name="Bonometti L."/>
            <person name="Westerberg I."/>
            <person name="Brannstrom I.O."/>
            <person name="Guillou S."/>
            <person name="Cros-Aarteil S."/>
            <person name="Calhoun S."/>
            <person name="Haridas S."/>
            <person name="Kuo A."/>
            <person name="Mondo S."/>
            <person name="Pangilinan J."/>
            <person name="Riley R."/>
            <person name="LaButti K."/>
            <person name="Andreopoulos B."/>
            <person name="Lipzen A."/>
            <person name="Chen C."/>
            <person name="Yan M."/>
            <person name="Daum C."/>
            <person name="Ng V."/>
            <person name="Clum A."/>
            <person name="Steindorff A."/>
            <person name="Ohm R.A."/>
            <person name="Martin F."/>
            <person name="Silar P."/>
            <person name="Natvig D.O."/>
            <person name="Lalanne C."/>
            <person name="Gautier V."/>
            <person name="Ament-Velasquez S.L."/>
            <person name="Kruys A."/>
            <person name="Hutchinson M.I."/>
            <person name="Powell A.J."/>
            <person name="Barry K."/>
            <person name="Miller A.N."/>
            <person name="Grigoriev I.V."/>
            <person name="Debuchy R."/>
            <person name="Gladieux P."/>
            <person name="Hiltunen Thoren M."/>
            <person name="Johannesson H."/>
        </authorList>
    </citation>
    <scope>NUCLEOTIDE SEQUENCE</scope>
    <source>
        <strain evidence="2">CBS 958.72</strain>
    </source>
</reference>
<dbReference type="EMBL" id="JAULSN010000005">
    <property type="protein sequence ID" value="KAK3371397.1"/>
    <property type="molecule type" value="Genomic_DNA"/>
</dbReference>
<sequence length="102" mass="10486">MVRMTWCWALLASVLAGYEEAGPGLRVATCSAAAPTSPSSPAGEVFGGSTSNRATLVYICRLSEGTADEPYIYEIVSYVLPSPVVVLTAGASTADGDVRPSA</sequence>
<keyword evidence="1" id="KW-0732">Signal</keyword>
<accession>A0AAE0N5C8</accession>
<dbReference type="Proteomes" id="UP001287356">
    <property type="component" value="Unassembled WGS sequence"/>
</dbReference>
<keyword evidence="3" id="KW-1185">Reference proteome</keyword>
<protein>
    <submittedName>
        <fullName evidence="2">Uncharacterized protein</fullName>
    </submittedName>
</protein>
<name>A0AAE0N5C8_9PEZI</name>
<feature type="signal peptide" evidence="1">
    <location>
        <begin position="1"/>
        <end position="16"/>
    </location>
</feature>
<comment type="caution">
    <text evidence="2">The sequence shown here is derived from an EMBL/GenBank/DDBJ whole genome shotgun (WGS) entry which is preliminary data.</text>
</comment>
<feature type="chain" id="PRO_5042286632" evidence="1">
    <location>
        <begin position="17"/>
        <end position="102"/>
    </location>
</feature>
<evidence type="ECO:0000313" key="3">
    <source>
        <dbReference type="Proteomes" id="UP001287356"/>
    </source>
</evidence>
<dbReference type="AlphaFoldDB" id="A0AAE0N5C8"/>
<proteinExistence type="predicted"/>